<name>A0A0D2CZD1_9EURO</name>
<dbReference type="InterPro" id="IPR018714">
    <property type="entry name" value="DUF2237"/>
</dbReference>
<evidence type="ECO:0000313" key="2">
    <source>
        <dbReference type="Proteomes" id="UP000054266"/>
    </source>
</evidence>
<evidence type="ECO:0000313" key="1">
    <source>
        <dbReference type="EMBL" id="KIW70541.1"/>
    </source>
</evidence>
<protein>
    <submittedName>
        <fullName evidence="1">Uncharacterized protein</fullName>
    </submittedName>
</protein>
<sequence>MLLMRQLQPLSRRVRYFSIWQNLQARVLGIPVLGSGKPRPPREVSQEGRMAAHLNVFRQPLQFFSNRPVTGFYRDGYCRTGAADFGNHAVAGVVSEEFLDFSASQGNDLRVAGLRGGCKWCLCTSRWLEAFQAFRDGRINRNAVPRVVLEATEDSALRQVDLDTFKQFEARPETNGVNGVDGVNGVNGH</sequence>
<dbReference type="PANTHER" id="PTHR37466:SF1">
    <property type="entry name" value="SLR1628 PROTEIN"/>
    <property type="match status" value="1"/>
</dbReference>
<gene>
    <name evidence="1" type="ORF">PV04_02800</name>
</gene>
<dbReference type="Gene3D" id="3.30.56.110">
    <property type="entry name" value="Protein of unknown function DUF2237"/>
    <property type="match status" value="1"/>
</dbReference>
<dbReference type="PANTHER" id="PTHR37466">
    <property type="entry name" value="SLR1628 PROTEIN"/>
    <property type="match status" value="1"/>
</dbReference>
<organism evidence="1 2">
    <name type="scientific">Phialophora macrospora</name>
    <dbReference type="NCBI Taxonomy" id="1851006"/>
    <lineage>
        <taxon>Eukaryota</taxon>
        <taxon>Fungi</taxon>
        <taxon>Dikarya</taxon>
        <taxon>Ascomycota</taxon>
        <taxon>Pezizomycotina</taxon>
        <taxon>Eurotiomycetes</taxon>
        <taxon>Chaetothyriomycetidae</taxon>
        <taxon>Chaetothyriales</taxon>
        <taxon>Herpotrichiellaceae</taxon>
        <taxon>Phialophora</taxon>
    </lineage>
</organism>
<dbReference type="Pfam" id="PF09996">
    <property type="entry name" value="DUF2237"/>
    <property type="match status" value="1"/>
</dbReference>
<keyword evidence="2" id="KW-1185">Reference proteome</keyword>
<reference evidence="1 2" key="1">
    <citation type="submission" date="2015-01" db="EMBL/GenBank/DDBJ databases">
        <title>The Genome Sequence of Capronia semiimmersa CBS27337.</title>
        <authorList>
            <consortium name="The Broad Institute Genomics Platform"/>
            <person name="Cuomo C."/>
            <person name="de Hoog S."/>
            <person name="Gorbushina A."/>
            <person name="Stielow B."/>
            <person name="Teixiera M."/>
            <person name="Abouelleil A."/>
            <person name="Chapman S.B."/>
            <person name="Priest M."/>
            <person name="Young S.K."/>
            <person name="Wortman J."/>
            <person name="Nusbaum C."/>
            <person name="Birren B."/>
        </authorList>
    </citation>
    <scope>NUCLEOTIDE SEQUENCE [LARGE SCALE GENOMIC DNA]</scope>
    <source>
        <strain evidence="1 2">CBS 27337</strain>
    </source>
</reference>
<proteinExistence type="predicted"/>
<dbReference type="Proteomes" id="UP000054266">
    <property type="component" value="Unassembled WGS sequence"/>
</dbReference>
<dbReference type="EMBL" id="KN846957">
    <property type="protein sequence ID" value="KIW70541.1"/>
    <property type="molecule type" value="Genomic_DNA"/>
</dbReference>
<dbReference type="AlphaFoldDB" id="A0A0D2CZD1"/>
<accession>A0A0D2CZD1</accession>
<dbReference type="HOGENOM" id="CLU_127770_0_0_1"/>